<dbReference type="Proteomes" id="UP001066276">
    <property type="component" value="Chromosome 2_2"/>
</dbReference>
<protein>
    <submittedName>
        <fullName evidence="2">Uncharacterized protein</fullName>
    </submittedName>
</protein>
<organism evidence="2 3">
    <name type="scientific">Pleurodeles waltl</name>
    <name type="common">Iberian ribbed newt</name>
    <dbReference type="NCBI Taxonomy" id="8319"/>
    <lineage>
        <taxon>Eukaryota</taxon>
        <taxon>Metazoa</taxon>
        <taxon>Chordata</taxon>
        <taxon>Craniata</taxon>
        <taxon>Vertebrata</taxon>
        <taxon>Euteleostomi</taxon>
        <taxon>Amphibia</taxon>
        <taxon>Batrachia</taxon>
        <taxon>Caudata</taxon>
        <taxon>Salamandroidea</taxon>
        <taxon>Salamandridae</taxon>
        <taxon>Pleurodelinae</taxon>
        <taxon>Pleurodeles</taxon>
    </lineage>
</organism>
<evidence type="ECO:0000256" key="1">
    <source>
        <dbReference type="SAM" id="MobiDB-lite"/>
    </source>
</evidence>
<gene>
    <name evidence="2" type="ORF">NDU88_000636</name>
</gene>
<feature type="compositionally biased region" description="Basic and acidic residues" evidence="1">
    <location>
        <begin position="103"/>
        <end position="112"/>
    </location>
</feature>
<name>A0AAV7UQJ0_PLEWA</name>
<reference evidence="2" key="1">
    <citation type="journal article" date="2022" name="bioRxiv">
        <title>Sequencing and chromosome-scale assembly of the giantPleurodeles waltlgenome.</title>
        <authorList>
            <person name="Brown T."/>
            <person name="Elewa A."/>
            <person name="Iarovenko S."/>
            <person name="Subramanian E."/>
            <person name="Araus A.J."/>
            <person name="Petzold A."/>
            <person name="Susuki M."/>
            <person name="Suzuki K.-i.T."/>
            <person name="Hayashi T."/>
            <person name="Toyoda A."/>
            <person name="Oliveira C."/>
            <person name="Osipova E."/>
            <person name="Leigh N.D."/>
            <person name="Simon A."/>
            <person name="Yun M.H."/>
        </authorList>
    </citation>
    <scope>NUCLEOTIDE SEQUENCE</scope>
    <source>
        <strain evidence="2">20211129_DDA</strain>
        <tissue evidence="2">Liver</tissue>
    </source>
</reference>
<sequence length="133" mass="13958">MPHRRAQRKAAEVTPGAGRRNMSLGHLKMGRGIVPMTAPGGGSSGSNRAARVRGLQAAGTLAGDPLEDSTTRTQNMAAKTKSDWTMQDMLTMPCGGPGAGGVPEDHPSGTKEAEEPVMRTFLEVLFTSLRGDL</sequence>
<dbReference type="AlphaFoldDB" id="A0AAV7UQJ0"/>
<accession>A0AAV7UQJ0</accession>
<feature type="region of interest" description="Disordered" evidence="1">
    <location>
        <begin position="1"/>
        <end position="25"/>
    </location>
</feature>
<keyword evidence="3" id="KW-1185">Reference proteome</keyword>
<feature type="region of interest" description="Disordered" evidence="1">
    <location>
        <begin position="92"/>
        <end position="112"/>
    </location>
</feature>
<dbReference type="EMBL" id="JANPWB010000004">
    <property type="protein sequence ID" value="KAJ1191320.1"/>
    <property type="molecule type" value="Genomic_DNA"/>
</dbReference>
<evidence type="ECO:0000313" key="2">
    <source>
        <dbReference type="EMBL" id="KAJ1191320.1"/>
    </source>
</evidence>
<evidence type="ECO:0000313" key="3">
    <source>
        <dbReference type="Proteomes" id="UP001066276"/>
    </source>
</evidence>
<proteinExistence type="predicted"/>
<comment type="caution">
    <text evidence="2">The sequence shown here is derived from an EMBL/GenBank/DDBJ whole genome shotgun (WGS) entry which is preliminary data.</text>
</comment>